<reference evidence="8 9" key="1">
    <citation type="journal article" date="2020" name="ISME J.">
        <title>Uncovering the hidden diversity of litter-decomposition mechanisms in mushroom-forming fungi.</title>
        <authorList>
            <person name="Floudas D."/>
            <person name="Bentzer J."/>
            <person name="Ahren D."/>
            <person name="Johansson T."/>
            <person name="Persson P."/>
            <person name="Tunlid A."/>
        </authorList>
    </citation>
    <scope>NUCLEOTIDE SEQUENCE [LARGE SCALE GENOMIC DNA]</scope>
    <source>
        <strain evidence="8 9">CBS 146.42</strain>
    </source>
</reference>
<proteinExistence type="predicted"/>
<dbReference type="Gene3D" id="3.30.160.60">
    <property type="entry name" value="Classic Zinc Finger"/>
    <property type="match status" value="1"/>
</dbReference>
<feature type="region of interest" description="Disordered" evidence="6">
    <location>
        <begin position="208"/>
        <end position="233"/>
    </location>
</feature>
<keyword evidence="4" id="KW-0862">Zinc</keyword>
<evidence type="ECO:0000259" key="7">
    <source>
        <dbReference type="PROSITE" id="PS50157"/>
    </source>
</evidence>
<evidence type="ECO:0000256" key="6">
    <source>
        <dbReference type="SAM" id="MobiDB-lite"/>
    </source>
</evidence>
<dbReference type="GO" id="GO:0008270">
    <property type="term" value="F:zinc ion binding"/>
    <property type="evidence" value="ECO:0007669"/>
    <property type="project" value="UniProtKB-KW"/>
</dbReference>
<gene>
    <name evidence="8" type="ORF">D9756_005440</name>
</gene>
<dbReference type="InterPro" id="IPR036236">
    <property type="entry name" value="Znf_C2H2_sf"/>
</dbReference>
<dbReference type="PROSITE" id="PS50157">
    <property type="entry name" value="ZINC_FINGER_C2H2_2"/>
    <property type="match status" value="2"/>
</dbReference>
<feature type="compositionally biased region" description="Low complexity" evidence="6">
    <location>
        <begin position="95"/>
        <end position="108"/>
    </location>
</feature>
<feature type="compositionally biased region" description="Basic and acidic residues" evidence="6">
    <location>
        <begin position="34"/>
        <end position="45"/>
    </location>
</feature>
<dbReference type="Pfam" id="PF00096">
    <property type="entry name" value="zf-C2H2"/>
    <property type="match status" value="2"/>
</dbReference>
<dbReference type="SMART" id="SM00355">
    <property type="entry name" value="ZnF_C2H2"/>
    <property type="match status" value="2"/>
</dbReference>
<dbReference type="GO" id="GO:0005634">
    <property type="term" value="C:nucleus"/>
    <property type="evidence" value="ECO:0007669"/>
    <property type="project" value="TreeGrafter"/>
</dbReference>
<feature type="region of interest" description="Disordered" evidence="6">
    <location>
        <begin position="92"/>
        <end position="170"/>
    </location>
</feature>
<dbReference type="GO" id="GO:0000981">
    <property type="term" value="F:DNA-binding transcription factor activity, RNA polymerase II-specific"/>
    <property type="evidence" value="ECO:0007669"/>
    <property type="project" value="TreeGrafter"/>
</dbReference>
<dbReference type="EMBL" id="JAACJO010000008">
    <property type="protein sequence ID" value="KAF5354863.1"/>
    <property type="molecule type" value="Genomic_DNA"/>
</dbReference>
<protein>
    <recommendedName>
        <fullName evidence="7">C2H2-type domain-containing protein</fullName>
    </recommendedName>
</protein>
<feature type="domain" description="C2H2-type" evidence="7">
    <location>
        <begin position="167"/>
        <end position="195"/>
    </location>
</feature>
<dbReference type="PANTHER" id="PTHR24408:SF58">
    <property type="entry name" value="TRANSCRIPTION FACTOR (TFIIIA), PUTATIVE (AFU_ORTHOLOGUE AFUA_1G05150)-RELATED"/>
    <property type="match status" value="1"/>
</dbReference>
<dbReference type="OrthoDB" id="27934at2759"/>
<evidence type="ECO:0000256" key="5">
    <source>
        <dbReference type="PROSITE-ProRule" id="PRU00042"/>
    </source>
</evidence>
<dbReference type="SUPFAM" id="SSF57667">
    <property type="entry name" value="beta-beta-alpha zinc fingers"/>
    <property type="match status" value="1"/>
</dbReference>
<evidence type="ECO:0000256" key="1">
    <source>
        <dbReference type="ARBA" id="ARBA00022723"/>
    </source>
</evidence>
<evidence type="ECO:0000256" key="4">
    <source>
        <dbReference type="ARBA" id="ARBA00022833"/>
    </source>
</evidence>
<dbReference type="Proteomes" id="UP000559027">
    <property type="component" value="Unassembled WGS sequence"/>
</dbReference>
<dbReference type="GO" id="GO:0043565">
    <property type="term" value="F:sequence-specific DNA binding"/>
    <property type="evidence" value="ECO:0007669"/>
    <property type="project" value="TreeGrafter"/>
</dbReference>
<evidence type="ECO:0000313" key="9">
    <source>
        <dbReference type="Proteomes" id="UP000559027"/>
    </source>
</evidence>
<evidence type="ECO:0000256" key="2">
    <source>
        <dbReference type="ARBA" id="ARBA00022737"/>
    </source>
</evidence>
<keyword evidence="2" id="KW-0677">Repeat</keyword>
<evidence type="ECO:0000313" key="8">
    <source>
        <dbReference type="EMBL" id="KAF5354863.1"/>
    </source>
</evidence>
<sequence>MGLMGLFTGPDDQQQPADNEEEAKRSQVLNSSEPEGRVVIEEKVSSKSSSLLVGQKDKRKSSKEILAMGFQCSTSNINTNLNICIFTAKQDTEQPELTSPSQSSPTPSDRALEKKATSPAHSAPTPGENVAPTSKGAPSTGGNSPYGKGGKVLMRVSGTGDEGSGPYQCKECKRSFTRSSSVKRHMKEVHENETSVVCPRCNKVFARPDSMSRHQQTSQCLETADQDPPTSSQ</sequence>
<evidence type="ECO:0000256" key="3">
    <source>
        <dbReference type="ARBA" id="ARBA00022771"/>
    </source>
</evidence>
<name>A0A8H5D8W4_9AGAR</name>
<organism evidence="8 9">
    <name type="scientific">Leucocoprinus leucothites</name>
    <dbReference type="NCBI Taxonomy" id="201217"/>
    <lineage>
        <taxon>Eukaryota</taxon>
        <taxon>Fungi</taxon>
        <taxon>Dikarya</taxon>
        <taxon>Basidiomycota</taxon>
        <taxon>Agaricomycotina</taxon>
        <taxon>Agaricomycetes</taxon>
        <taxon>Agaricomycetidae</taxon>
        <taxon>Agaricales</taxon>
        <taxon>Agaricineae</taxon>
        <taxon>Agaricaceae</taxon>
        <taxon>Leucocoprinus</taxon>
    </lineage>
</organism>
<comment type="caution">
    <text evidence="8">The sequence shown here is derived from an EMBL/GenBank/DDBJ whole genome shotgun (WGS) entry which is preliminary data.</text>
</comment>
<dbReference type="FunFam" id="3.30.160.60:FF:000110">
    <property type="entry name" value="Zinc finger protein-like"/>
    <property type="match status" value="1"/>
</dbReference>
<feature type="domain" description="C2H2-type" evidence="7">
    <location>
        <begin position="196"/>
        <end position="227"/>
    </location>
</feature>
<dbReference type="AlphaFoldDB" id="A0A8H5D8W4"/>
<accession>A0A8H5D8W4</accession>
<keyword evidence="1" id="KW-0479">Metal-binding</keyword>
<keyword evidence="9" id="KW-1185">Reference proteome</keyword>
<dbReference type="PROSITE" id="PS00028">
    <property type="entry name" value="ZINC_FINGER_C2H2_1"/>
    <property type="match status" value="1"/>
</dbReference>
<keyword evidence="3 5" id="KW-0863">Zinc-finger</keyword>
<dbReference type="PANTHER" id="PTHR24408">
    <property type="entry name" value="ZINC FINGER PROTEIN"/>
    <property type="match status" value="1"/>
</dbReference>
<feature type="region of interest" description="Disordered" evidence="6">
    <location>
        <begin position="1"/>
        <end position="61"/>
    </location>
</feature>
<dbReference type="InterPro" id="IPR013087">
    <property type="entry name" value="Znf_C2H2_type"/>
</dbReference>